<dbReference type="AlphaFoldDB" id="X6M8G2"/>
<feature type="compositionally biased region" description="Low complexity" evidence="1">
    <location>
        <begin position="443"/>
        <end position="470"/>
    </location>
</feature>
<feature type="region of interest" description="Disordered" evidence="1">
    <location>
        <begin position="211"/>
        <end position="294"/>
    </location>
</feature>
<feature type="region of interest" description="Disordered" evidence="1">
    <location>
        <begin position="1"/>
        <end position="130"/>
    </location>
</feature>
<reference evidence="2 3" key="1">
    <citation type="journal article" date="2013" name="Curr. Biol.">
        <title>The Genome of the Foraminiferan Reticulomyxa filosa.</title>
        <authorList>
            <person name="Glockner G."/>
            <person name="Hulsmann N."/>
            <person name="Schleicher M."/>
            <person name="Noegel A.A."/>
            <person name="Eichinger L."/>
            <person name="Gallinger C."/>
            <person name="Pawlowski J."/>
            <person name="Sierra R."/>
            <person name="Euteneuer U."/>
            <person name="Pillet L."/>
            <person name="Moustafa A."/>
            <person name="Platzer M."/>
            <person name="Groth M."/>
            <person name="Szafranski K."/>
            <person name="Schliwa M."/>
        </authorList>
    </citation>
    <scope>NUCLEOTIDE SEQUENCE [LARGE SCALE GENOMIC DNA]</scope>
</reference>
<feature type="compositionally biased region" description="Polar residues" evidence="1">
    <location>
        <begin position="82"/>
        <end position="100"/>
    </location>
</feature>
<feature type="compositionally biased region" description="Basic and acidic residues" evidence="1">
    <location>
        <begin position="117"/>
        <end position="130"/>
    </location>
</feature>
<comment type="caution">
    <text evidence="2">The sequence shown here is derived from an EMBL/GenBank/DDBJ whole genome shotgun (WGS) entry which is preliminary data.</text>
</comment>
<feature type="compositionally biased region" description="Low complexity" evidence="1">
    <location>
        <begin position="239"/>
        <end position="253"/>
    </location>
</feature>
<feature type="compositionally biased region" description="Polar residues" evidence="1">
    <location>
        <begin position="273"/>
        <end position="285"/>
    </location>
</feature>
<feature type="compositionally biased region" description="Low complexity" evidence="1">
    <location>
        <begin position="33"/>
        <end position="72"/>
    </location>
</feature>
<gene>
    <name evidence="2" type="ORF">RFI_27477</name>
</gene>
<evidence type="ECO:0000256" key="1">
    <source>
        <dbReference type="SAM" id="MobiDB-lite"/>
    </source>
</evidence>
<keyword evidence="3" id="KW-1185">Reference proteome</keyword>
<evidence type="ECO:0000313" key="3">
    <source>
        <dbReference type="Proteomes" id="UP000023152"/>
    </source>
</evidence>
<name>X6M8G2_RETFI</name>
<sequence>MDIGTVSRANEKEKDKKTAEKGQQNRDSEGKVNTKTNTNNNNNVKTNRNSNGNANSNSNGNSNGNGNGTTNTKAKADKKGNHLQSKATQKQKPLTPTPQMLQRKVKGKKQPICFTSEKNRAEQGNSKEKNTNANVNANAIANGNATNEVNNVRSLFGRIHRKKRRTQTVPKEDHDDDDGNDDMLLSIRDENTIASILQSDKRNSDLDTKQSLFKSVHPPNVHIDKISRSLTENDDQTKSPSTAPAGSTTSPNAHKIKVVSSRGRSKTYGEEITLQSESNDSQPIQKESFVSKESVLSPVVAQRLRVVHKMSTHSASDITVSEPEDEDQSKASGNGKEAKGQQSRTIFVGDKDKDKDKDKNKNKNKNKDKDKDKASKRNTSPQTVLRKKTTERQNASGDSSSPSSISISAVSALPSSRHRNSTGSTSIKKADNSAMFRKHKGSDNSSSNNNSNNDSNSNNNSNNDSNSNNDKGQIVHDSSNGTAQKSGRNSRNSLGKSGEGLKLTFTYPKAHGHIFNVDGKKGEIRFEYNLNNPELFARRALIDIVHVTNNKKEQGSSVGAGTPKTERLLSGIQLNNIYQCHIKIHVDKFMRLDKKNLCLVVHCRSKKNKNELFSFKSKVFQIHFSRKKDLLHVGKPGMLDLFLNTIIIETTRNHIGTLTMSLSSPVAKEDAANKLDDNDENDKTKKKAWEAANLIRPKSLNIDFSANAAATANPENHNNPSHQPENSAQNMIIVEYDGTAMNDDLTHLFYEMKYLVLFAFLFKFSSTWCSVQKVCEKALQIKNGKTKQKYFARTEKRSALCNTQPVVNFLESKN</sequence>
<evidence type="ECO:0000313" key="2">
    <source>
        <dbReference type="EMBL" id="ETO09901.1"/>
    </source>
</evidence>
<feature type="compositionally biased region" description="Basic and acidic residues" evidence="1">
    <location>
        <begin position="9"/>
        <end position="32"/>
    </location>
</feature>
<organism evidence="2 3">
    <name type="scientific">Reticulomyxa filosa</name>
    <dbReference type="NCBI Taxonomy" id="46433"/>
    <lineage>
        <taxon>Eukaryota</taxon>
        <taxon>Sar</taxon>
        <taxon>Rhizaria</taxon>
        <taxon>Retaria</taxon>
        <taxon>Foraminifera</taxon>
        <taxon>Monothalamids</taxon>
        <taxon>Reticulomyxidae</taxon>
        <taxon>Reticulomyxa</taxon>
    </lineage>
</organism>
<feature type="region of interest" description="Disordered" evidence="1">
    <location>
        <begin position="160"/>
        <end position="183"/>
    </location>
</feature>
<dbReference type="EMBL" id="ASPP01023829">
    <property type="protein sequence ID" value="ETO09901.1"/>
    <property type="molecule type" value="Genomic_DNA"/>
</dbReference>
<feature type="compositionally biased region" description="Low complexity" evidence="1">
    <location>
        <begin position="399"/>
        <end position="415"/>
    </location>
</feature>
<feature type="region of interest" description="Disordered" evidence="1">
    <location>
        <begin position="312"/>
        <end position="499"/>
    </location>
</feature>
<feature type="compositionally biased region" description="Polar residues" evidence="1">
    <location>
        <begin position="476"/>
        <end position="495"/>
    </location>
</feature>
<feature type="compositionally biased region" description="Basic and acidic residues" evidence="1">
    <location>
        <begin position="349"/>
        <end position="375"/>
    </location>
</feature>
<proteinExistence type="predicted"/>
<protein>
    <submittedName>
        <fullName evidence="2">Uncharacterized protein</fullName>
    </submittedName>
</protein>
<dbReference type="Proteomes" id="UP000023152">
    <property type="component" value="Unassembled WGS sequence"/>
</dbReference>
<accession>X6M8G2</accession>